<gene>
    <name evidence="1" type="ORF">TNCV_1589141</name>
</gene>
<name>A0A8X6V3I0_TRICX</name>
<comment type="caution">
    <text evidence="1">The sequence shown here is derived from an EMBL/GenBank/DDBJ whole genome shotgun (WGS) entry which is preliminary data.</text>
</comment>
<reference evidence="1" key="1">
    <citation type="submission" date="2020-08" db="EMBL/GenBank/DDBJ databases">
        <title>Multicomponent nature underlies the extraordinary mechanical properties of spider dragline silk.</title>
        <authorList>
            <person name="Kono N."/>
            <person name="Nakamura H."/>
            <person name="Mori M."/>
            <person name="Yoshida Y."/>
            <person name="Ohtoshi R."/>
            <person name="Malay A.D."/>
            <person name="Moran D.A.P."/>
            <person name="Tomita M."/>
            <person name="Numata K."/>
            <person name="Arakawa K."/>
        </authorList>
    </citation>
    <scope>NUCLEOTIDE SEQUENCE</scope>
</reference>
<accession>A0A8X6V3I0</accession>
<proteinExistence type="predicted"/>
<protein>
    <submittedName>
        <fullName evidence="1">Uncharacterized protein</fullName>
    </submittedName>
</protein>
<sequence>MRRAESPLEGYIRTQRLEDLRIPPPIPAERSSSHWNRAEPKRTATCMMLKAVAKTTDVMLPPCHNEFRGPRFDTVNRVSFATITTHKVNLLLLKSL</sequence>
<dbReference type="AlphaFoldDB" id="A0A8X6V3I0"/>
<organism evidence="1 2">
    <name type="scientific">Trichonephila clavipes</name>
    <name type="common">Golden silk orbweaver</name>
    <name type="synonym">Nephila clavipes</name>
    <dbReference type="NCBI Taxonomy" id="2585209"/>
    <lineage>
        <taxon>Eukaryota</taxon>
        <taxon>Metazoa</taxon>
        <taxon>Ecdysozoa</taxon>
        <taxon>Arthropoda</taxon>
        <taxon>Chelicerata</taxon>
        <taxon>Arachnida</taxon>
        <taxon>Araneae</taxon>
        <taxon>Araneomorphae</taxon>
        <taxon>Entelegynae</taxon>
        <taxon>Araneoidea</taxon>
        <taxon>Nephilidae</taxon>
        <taxon>Trichonephila</taxon>
    </lineage>
</organism>
<evidence type="ECO:0000313" key="2">
    <source>
        <dbReference type="Proteomes" id="UP000887159"/>
    </source>
</evidence>
<dbReference type="Proteomes" id="UP000887159">
    <property type="component" value="Unassembled WGS sequence"/>
</dbReference>
<evidence type="ECO:0000313" key="1">
    <source>
        <dbReference type="EMBL" id="GFX93737.1"/>
    </source>
</evidence>
<keyword evidence="2" id="KW-1185">Reference proteome</keyword>
<dbReference type="EMBL" id="BMAU01021175">
    <property type="protein sequence ID" value="GFX93737.1"/>
    <property type="molecule type" value="Genomic_DNA"/>
</dbReference>